<dbReference type="GO" id="GO:0055064">
    <property type="term" value="P:chloride ion homeostasis"/>
    <property type="evidence" value="ECO:0007669"/>
    <property type="project" value="TreeGrafter"/>
</dbReference>
<evidence type="ECO:0000256" key="4">
    <source>
        <dbReference type="ARBA" id="ARBA00023136"/>
    </source>
</evidence>
<feature type="domain" description="SLC12A transporter C-terminal" evidence="5">
    <location>
        <begin position="67"/>
        <end position="133"/>
    </location>
</feature>
<comment type="subcellular location">
    <subcellularLocation>
        <location evidence="1">Membrane</location>
        <topology evidence="1">Multi-pass membrane protein</topology>
    </subcellularLocation>
</comment>
<dbReference type="AlphaFoldDB" id="A0A0R3S4F9"/>
<dbReference type="GO" id="GO:1990573">
    <property type="term" value="P:potassium ion import across plasma membrane"/>
    <property type="evidence" value="ECO:0007669"/>
    <property type="project" value="TreeGrafter"/>
</dbReference>
<evidence type="ECO:0000259" key="5">
    <source>
        <dbReference type="Pfam" id="PF03522"/>
    </source>
</evidence>
<dbReference type="InterPro" id="IPR004842">
    <property type="entry name" value="SLC12A_fam"/>
</dbReference>
<dbReference type="GO" id="GO:0015379">
    <property type="term" value="F:potassium:chloride symporter activity"/>
    <property type="evidence" value="ECO:0007669"/>
    <property type="project" value="TreeGrafter"/>
</dbReference>
<organism evidence="6 7">
    <name type="scientific">Elaeophora elaphi</name>
    <dbReference type="NCBI Taxonomy" id="1147741"/>
    <lineage>
        <taxon>Eukaryota</taxon>
        <taxon>Metazoa</taxon>
        <taxon>Ecdysozoa</taxon>
        <taxon>Nematoda</taxon>
        <taxon>Chromadorea</taxon>
        <taxon>Rhabditida</taxon>
        <taxon>Spirurina</taxon>
        <taxon>Spiruromorpha</taxon>
        <taxon>Filarioidea</taxon>
        <taxon>Onchocercidae</taxon>
        <taxon>Elaeophora</taxon>
    </lineage>
</organism>
<evidence type="ECO:0000256" key="1">
    <source>
        <dbReference type="ARBA" id="ARBA00004141"/>
    </source>
</evidence>
<dbReference type="STRING" id="1147741.A0A0R3S4F9"/>
<dbReference type="GO" id="GO:0045202">
    <property type="term" value="C:synapse"/>
    <property type="evidence" value="ECO:0007669"/>
    <property type="project" value="GOC"/>
</dbReference>
<keyword evidence="4" id="KW-0472">Membrane</keyword>
<dbReference type="GO" id="GO:0006884">
    <property type="term" value="P:cell volume homeostasis"/>
    <property type="evidence" value="ECO:0007669"/>
    <property type="project" value="TreeGrafter"/>
</dbReference>
<protein>
    <submittedName>
        <fullName evidence="7">SLC12 domain-containing protein</fullName>
    </submittedName>
</protein>
<evidence type="ECO:0000256" key="2">
    <source>
        <dbReference type="ARBA" id="ARBA00022692"/>
    </source>
</evidence>
<keyword evidence="3" id="KW-1133">Transmembrane helix</keyword>
<dbReference type="GO" id="GO:0007268">
    <property type="term" value="P:chemical synaptic transmission"/>
    <property type="evidence" value="ECO:0007669"/>
    <property type="project" value="TreeGrafter"/>
</dbReference>
<keyword evidence="6" id="KW-1185">Reference proteome</keyword>
<dbReference type="Proteomes" id="UP000050640">
    <property type="component" value="Unplaced"/>
</dbReference>
<reference evidence="7" key="1">
    <citation type="submission" date="2017-02" db="UniProtKB">
        <authorList>
            <consortium name="WormBaseParasite"/>
        </authorList>
    </citation>
    <scope>IDENTIFICATION</scope>
</reference>
<dbReference type="PANTHER" id="PTHR11827">
    <property type="entry name" value="SOLUTE CARRIER FAMILY 12, CATION COTRANSPORTERS"/>
    <property type="match status" value="1"/>
</dbReference>
<dbReference type="InterPro" id="IPR018491">
    <property type="entry name" value="SLC12_C"/>
</dbReference>
<evidence type="ECO:0000256" key="3">
    <source>
        <dbReference type="ARBA" id="ARBA00022989"/>
    </source>
</evidence>
<evidence type="ECO:0000313" key="6">
    <source>
        <dbReference type="Proteomes" id="UP000050640"/>
    </source>
</evidence>
<evidence type="ECO:0000313" key="7">
    <source>
        <dbReference type="WBParaSite" id="EEL_0000967801-mRNA-1"/>
    </source>
</evidence>
<sequence>MHFLFFSVYSNNDIENGKCEKKFKCERKFTFSSLESEAKNAINNRRALTNQCNHLEGYLPEERVIREVHSAVRLNGKIFEKSSTSALVILNLPEPPRKESALPNYMEYLNVLTHNLRRVLLVRGSGSEVITKFKKKPFLKLENFVCFPNLKLKKDKNFACIIDLWLSQKIDEQTSLRND</sequence>
<dbReference type="GO" id="GO:0055075">
    <property type="term" value="P:potassium ion homeostasis"/>
    <property type="evidence" value="ECO:0007669"/>
    <property type="project" value="TreeGrafter"/>
</dbReference>
<proteinExistence type="predicted"/>
<keyword evidence="2" id="KW-0812">Transmembrane</keyword>
<accession>A0A0R3S4F9</accession>
<dbReference type="PANTHER" id="PTHR11827:SF73">
    <property type="entry name" value="KAZACHOC, ISOFORM G"/>
    <property type="match status" value="1"/>
</dbReference>
<name>A0A0R3S4F9_9BILA</name>
<dbReference type="Pfam" id="PF03522">
    <property type="entry name" value="SLC12"/>
    <property type="match status" value="1"/>
</dbReference>
<dbReference type="WBParaSite" id="EEL_0000967801-mRNA-1">
    <property type="protein sequence ID" value="EEL_0000967801-mRNA-1"/>
    <property type="gene ID" value="EEL_0000967801"/>
</dbReference>
<dbReference type="GO" id="GO:0005886">
    <property type="term" value="C:plasma membrane"/>
    <property type="evidence" value="ECO:0007669"/>
    <property type="project" value="TreeGrafter"/>
</dbReference>